<sequence length="298" mass="33562">MRCFFCGLSQHGCHIAGLRKSLHRDGRVVGDWALPNIVEHKVDTFGALLAKVEEFQNGREQSWYRGTGNSNYSLVPSIGRRQPAMSEVELSRVEREIANTFAQRAPPFVEATFTSEWKTLFFMQHYGIPTRLLDWSESPFVALYFALTSVKRDVRGKAANDVAVWSCDPVLWNRTALAHITFKGGILDEYCEEIKAYSPTSDLDQRATIPLMIYGTHNSPRIVAQRGVFALFGKGSDGMEVVYKAGSFPHGSIEKLIIAKDKVDEMLSSLFRKGFAESTIYPDLSGLSLEIKRRFGFY</sequence>
<gene>
    <name evidence="2" type="ORF">E5988_15640</name>
</gene>
<protein>
    <submittedName>
        <fullName evidence="2">FRG domain-containing protein</fullName>
    </submittedName>
</protein>
<proteinExistence type="predicted"/>
<name>A0ABY2QDY1_9SPHN</name>
<dbReference type="InterPro" id="IPR014966">
    <property type="entry name" value="FRG-dom"/>
</dbReference>
<organism evidence="2 3">
    <name type="scientific">Sphingomonas olei</name>
    <dbReference type="NCBI Taxonomy" id="1886787"/>
    <lineage>
        <taxon>Bacteria</taxon>
        <taxon>Pseudomonadati</taxon>
        <taxon>Pseudomonadota</taxon>
        <taxon>Alphaproteobacteria</taxon>
        <taxon>Sphingomonadales</taxon>
        <taxon>Sphingomonadaceae</taxon>
        <taxon>Sphingomonas</taxon>
    </lineage>
</organism>
<dbReference type="SMART" id="SM00901">
    <property type="entry name" value="FRG"/>
    <property type="match status" value="1"/>
</dbReference>
<keyword evidence="3" id="KW-1185">Reference proteome</keyword>
<reference evidence="2 3" key="1">
    <citation type="submission" date="2019-04" db="EMBL/GenBank/DDBJ databases">
        <title>Microbes associate with the intestines of laboratory mice.</title>
        <authorList>
            <person name="Navarre W."/>
            <person name="Wong E."/>
            <person name="Huang K.C."/>
            <person name="Tropini C."/>
            <person name="Ng K."/>
            <person name="Yu B."/>
        </authorList>
    </citation>
    <scope>NUCLEOTIDE SEQUENCE [LARGE SCALE GENOMIC DNA]</scope>
    <source>
        <strain evidence="2 3">NM83_B4-11</strain>
    </source>
</reference>
<evidence type="ECO:0000259" key="1">
    <source>
        <dbReference type="SMART" id="SM00901"/>
    </source>
</evidence>
<evidence type="ECO:0000313" key="2">
    <source>
        <dbReference type="EMBL" id="THG37782.1"/>
    </source>
</evidence>
<feature type="domain" description="FRG" evidence="1">
    <location>
        <begin position="58"/>
        <end position="159"/>
    </location>
</feature>
<evidence type="ECO:0000313" key="3">
    <source>
        <dbReference type="Proteomes" id="UP000308038"/>
    </source>
</evidence>
<comment type="caution">
    <text evidence="2">The sequence shown here is derived from an EMBL/GenBank/DDBJ whole genome shotgun (WGS) entry which is preliminary data.</text>
</comment>
<dbReference type="Proteomes" id="UP000308038">
    <property type="component" value="Unassembled WGS sequence"/>
</dbReference>
<dbReference type="EMBL" id="SSTI01000015">
    <property type="protein sequence ID" value="THG37782.1"/>
    <property type="molecule type" value="Genomic_DNA"/>
</dbReference>
<dbReference type="Pfam" id="PF08867">
    <property type="entry name" value="FRG"/>
    <property type="match status" value="1"/>
</dbReference>
<accession>A0ABY2QDY1</accession>